<dbReference type="InterPro" id="IPR030678">
    <property type="entry name" value="Peptide/Ni-bd"/>
</dbReference>
<keyword evidence="1" id="KW-0732">Signal</keyword>
<feature type="domain" description="Solute-binding protein family 5" evidence="2">
    <location>
        <begin position="80"/>
        <end position="409"/>
    </location>
</feature>
<name>A0ABW1A1V1_9ACTN</name>
<dbReference type="Proteomes" id="UP001596074">
    <property type="component" value="Unassembled WGS sequence"/>
</dbReference>
<dbReference type="EMBL" id="JBHSON010000020">
    <property type="protein sequence ID" value="MFC5747165.1"/>
    <property type="molecule type" value="Genomic_DNA"/>
</dbReference>
<dbReference type="InterPro" id="IPR000914">
    <property type="entry name" value="SBP_5_dom"/>
</dbReference>
<organism evidence="3 4">
    <name type="scientific">Actinomadura rugatobispora</name>
    <dbReference type="NCBI Taxonomy" id="1994"/>
    <lineage>
        <taxon>Bacteria</taxon>
        <taxon>Bacillati</taxon>
        <taxon>Actinomycetota</taxon>
        <taxon>Actinomycetes</taxon>
        <taxon>Streptosporangiales</taxon>
        <taxon>Thermomonosporaceae</taxon>
        <taxon>Actinomadura</taxon>
    </lineage>
</organism>
<keyword evidence="4" id="KW-1185">Reference proteome</keyword>
<sequence length="502" mass="55095">MKRSARLRLAALTAVGGCLLTACSPAADGTGPEDPGTLVLGGVTEPQTLDLTVTPNASIPSILLGNVYETLVERDQNGAVRPGLASSWDVERDRRRYVFHLRQGVKFGNGEPFTARDVVYSFRRVTAAGSRHPFRQQFAAVSGVEARDDRTVEVNLKRPSNLWLLNLAGPVGVILNEKAVGSLADRPVGTGPFRFDRWDRGNRIVLARNDAYWGPKTQFRSASFRFFNDPNALSNAMLAGELDIISSVPAPQSLPQFRSGNAFRVTTGHTNGEVVLGFNESHPALRDRRVRQAITQAIDRAALLKTVWAGYGTLIGSMVPPTDPWYEDLSKRLPYDPAAAKRLLQSAGHGDGLRLRFRVPTRPYATQAAQFVADQLGRVGVQASMEQVEFPGRWLDEVFTKGEYDMTLILHSEPMDIVQYGDPSYYWHYDNAQVRRALADADAGTPQEQVAGMREAARTIADDAASCWLWLMPNLQVTTKSVTGVPLNVVSGGYELGSIRKS</sequence>
<dbReference type="SUPFAM" id="SSF53850">
    <property type="entry name" value="Periplasmic binding protein-like II"/>
    <property type="match status" value="1"/>
</dbReference>
<evidence type="ECO:0000259" key="2">
    <source>
        <dbReference type="Pfam" id="PF00496"/>
    </source>
</evidence>
<dbReference type="PANTHER" id="PTHR30290">
    <property type="entry name" value="PERIPLASMIC BINDING COMPONENT OF ABC TRANSPORTER"/>
    <property type="match status" value="1"/>
</dbReference>
<gene>
    <name evidence="3" type="ORF">ACFPZN_16170</name>
</gene>
<dbReference type="PROSITE" id="PS51257">
    <property type="entry name" value="PROKAR_LIPOPROTEIN"/>
    <property type="match status" value="1"/>
</dbReference>
<dbReference type="Pfam" id="PF00496">
    <property type="entry name" value="SBP_bac_5"/>
    <property type="match status" value="1"/>
</dbReference>
<evidence type="ECO:0000313" key="4">
    <source>
        <dbReference type="Proteomes" id="UP001596074"/>
    </source>
</evidence>
<feature type="signal peptide" evidence="1">
    <location>
        <begin position="1"/>
        <end position="26"/>
    </location>
</feature>
<evidence type="ECO:0000256" key="1">
    <source>
        <dbReference type="SAM" id="SignalP"/>
    </source>
</evidence>
<reference evidence="4" key="1">
    <citation type="journal article" date="2019" name="Int. J. Syst. Evol. Microbiol.">
        <title>The Global Catalogue of Microorganisms (GCM) 10K type strain sequencing project: providing services to taxonomists for standard genome sequencing and annotation.</title>
        <authorList>
            <consortium name="The Broad Institute Genomics Platform"/>
            <consortium name="The Broad Institute Genome Sequencing Center for Infectious Disease"/>
            <person name="Wu L."/>
            <person name="Ma J."/>
        </authorList>
    </citation>
    <scope>NUCLEOTIDE SEQUENCE [LARGE SCALE GENOMIC DNA]</scope>
    <source>
        <strain evidence="4">KCTC 42087</strain>
    </source>
</reference>
<proteinExistence type="predicted"/>
<accession>A0ABW1A1V1</accession>
<protein>
    <submittedName>
        <fullName evidence="3">ABC transporter substrate-binding protein</fullName>
    </submittedName>
</protein>
<dbReference type="CDD" id="cd08494">
    <property type="entry name" value="PBP2_NikA_DppA_OppA_like_6"/>
    <property type="match status" value="1"/>
</dbReference>
<comment type="caution">
    <text evidence="3">The sequence shown here is derived from an EMBL/GenBank/DDBJ whole genome shotgun (WGS) entry which is preliminary data.</text>
</comment>
<dbReference type="InterPro" id="IPR039424">
    <property type="entry name" value="SBP_5"/>
</dbReference>
<dbReference type="Gene3D" id="3.40.190.10">
    <property type="entry name" value="Periplasmic binding protein-like II"/>
    <property type="match status" value="1"/>
</dbReference>
<feature type="chain" id="PRO_5045574689" evidence="1">
    <location>
        <begin position="27"/>
        <end position="502"/>
    </location>
</feature>
<dbReference type="RefSeq" id="WP_378282785.1">
    <property type="nucleotide sequence ID" value="NZ_JBHSON010000020.1"/>
</dbReference>
<dbReference type="PIRSF" id="PIRSF002741">
    <property type="entry name" value="MppA"/>
    <property type="match status" value="1"/>
</dbReference>
<dbReference type="Gene3D" id="3.10.105.10">
    <property type="entry name" value="Dipeptide-binding Protein, Domain 3"/>
    <property type="match status" value="1"/>
</dbReference>
<evidence type="ECO:0000313" key="3">
    <source>
        <dbReference type="EMBL" id="MFC5747165.1"/>
    </source>
</evidence>